<evidence type="ECO:0000256" key="1">
    <source>
        <dbReference type="SAM" id="SignalP"/>
    </source>
</evidence>
<evidence type="ECO:0000313" key="3">
    <source>
        <dbReference type="Proteomes" id="UP000823597"/>
    </source>
</evidence>
<name>A0A9D9I3V4_9BACT</name>
<reference evidence="2" key="1">
    <citation type="submission" date="2020-10" db="EMBL/GenBank/DDBJ databases">
        <authorList>
            <person name="Gilroy R."/>
        </authorList>
    </citation>
    <scope>NUCLEOTIDE SEQUENCE</scope>
    <source>
        <strain evidence="2">10037</strain>
    </source>
</reference>
<dbReference type="Proteomes" id="UP000823597">
    <property type="component" value="Unassembled WGS sequence"/>
</dbReference>
<gene>
    <name evidence="2" type="ORF">IAB93_01015</name>
</gene>
<dbReference type="EMBL" id="JADIME010000012">
    <property type="protein sequence ID" value="MBO8464561.1"/>
    <property type="molecule type" value="Genomic_DNA"/>
</dbReference>
<organism evidence="2 3">
    <name type="scientific">Candidatus Merdivivens pullistercoris</name>
    <dbReference type="NCBI Taxonomy" id="2840873"/>
    <lineage>
        <taxon>Bacteria</taxon>
        <taxon>Pseudomonadati</taxon>
        <taxon>Bacteroidota</taxon>
        <taxon>Bacteroidia</taxon>
        <taxon>Bacteroidales</taxon>
        <taxon>Muribaculaceae</taxon>
        <taxon>Muribaculaceae incertae sedis</taxon>
        <taxon>Candidatus Merdivivens</taxon>
    </lineage>
</organism>
<keyword evidence="1" id="KW-0732">Signal</keyword>
<proteinExistence type="predicted"/>
<dbReference type="AlphaFoldDB" id="A0A9D9I3V4"/>
<feature type="signal peptide" evidence="1">
    <location>
        <begin position="1"/>
        <end position="24"/>
    </location>
</feature>
<evidence type="ECO:0000313" key="2">
    <source>
        <dbReference type="EMBL" id="MBO8464561.1"/>
    </source>
</evidence>
<reference evidence="2" key="2">
    <citation type="journal article" date="2021" name="PeerJ">
        <title>Extensive microbial diversity within the chicken gut microbiome revealed by metagenomics and culture.</title>
        <authorList>
            <person name="Gilroy R."/>
            <person name="Ravi A."/>
            <person name="Getino M."/>
            <person name="Pursley I."/>
            <person name="Horton D.L."/>
            <person name="Alikhan N.F."/>
            <person name="Baker D."/>
            <person name="Gharbi K."/>
            <person name="Hall N."/>
            <person name="Watson M."/>
            <person name="Adriaenssens E.M."/>
            <person name="Foster-Nyarko E."/>
            <person name="Jarju S."/>
            <person name="Secka A."/>
            <person name="Antonio M."/>
            <person name="Oren A."/>
            <person name="Chaudhuri R.R."/>
            <person name="La Ragione R."/>
            <person name="Hildebrand F."/>
            <person name="Pallen M.J."/>
        </authorList>
    </citation>
    <scope>NUCLEOTIDE SEQUENCE</scope>
    <source>
        <strain evidence="2">10037</strain>
    </source>
</reference>
<sequence length="78" mass="8734">MKRTVITISAIAAVLFSVVMIVMAQTEPVPGKDGNRYVPYEQRTGNDRYILIDLDNGGKRITPQEAVKGLKPFVQERE</sequence>
<feature type="chain" id="PRO_5038964092" evidence="1">
    <location>
        <begin position="25"/>
        <end position="78"/>
    </location>
</feature>
<accession>A0A9D9I3V4</accession>
<comment type="caution">
    <text evidence="2">The sequence shown here is derived from an EMBL/GenBank/DDBJ whole genome shotgun (WGS) entry which is preliminary data.</text>
</comment>
<protein>
    <submittedName>
        <fullName evidence="2">Uncharacterized protein</fullName>
    </submittedName>
</protein>